<dbReference type="CDD" id="cd06173">
    <property type="entry name" value="MFS_MefA_like"/>
    <property type="match status" value="1"/>
</dbReference>
<keyword evidence="11" id="KW-1185">Reference proteome</keyword>
<dbReference type="Proteomes" id="UP000274909">
    <property type="component" value="Unassembled WGS sequence"/>
</dbReference>
<evidence type="ECO:0000256" key="4">
    <source>
        <dbReference type="ARBA" id="ARBA00022692"/>
    </source>
</evidence>
<dbReference type="InterPro" id="IPR020846">
    <property type="entry name" value="MFS_dom"/>
</dbReference>
<evidence type="ECO:0000256" key="5">
    <source>
        <dbReference type="ARBA" id="ARBA00022989"/>
    </source>
</evidence>
<dbReference type="Pfam" id="PF05977">
    <property type="entry name" value="MFS_3"/>
    <property type="match status" value="1"/>
</dbReference>
<evidence type="ECO:0000259" key="9">
    <source>
        <dbReference type="PROSITE" id="PS50850"/>
    </source>
</evidence>
<dbReference type="SUPFAM" id="SSF103473">
    <property type="entry name" value="MFS general substrate transporter"/>
    <property type="match status" value="1"/>
</dbReference>
<feature type="transmembrane region" description="Helical" evidence="8">
    <location>
        <begin position="266"/>
        <end position="288"/>
    </location>
</feature>
<sequence length="460" mass="48783">MEGCRAQWPRDCSRGRQHRSRAPRRSGALAREYPLRRVEVVRGRKPGLGPAFGNLFTSNLASSLGDGIARTAAPLLAVRLTDDPLLISGIAALAMLPWLLFAVPAGIIIDRIDRRTALALANGGRAVLAGGLVALAATDSLTIWWLYVAIFLYGIGETVYDGAIRAVVPSIVDRRSLPRANSRIEAGELVVQNFLSGPFTSALFAVSVLIPLGANALVYAGAVVLAVLLPRAAAGTHLQAAASQPRAAWHHQFADGFRFILASRMLTTLLALSTFIGLCYSAATASFVLYLLDRLALPEAFFGLFMLTGAIGGILGSLVAQRLKDLWGAGTAMAVANVISTASFLFIGLVPTLWAAGVGYFVSSAAVLVWNVHVMSLRQSVIPSRLLGRVHGSWRTVLWGSMPLGSVIGGALGRIDLTVPFIVGGGLATIAALVFFRFLRTLPNPEDIDNGDPRHDPPPA</sequence>
<proteinExistence type="predicted"/>
<evidence type="ECO:0000256" key="3">
    <source>
        <dbReference type="ARBA" id="ARBA00022475"/>
    </source>
</evidence>
<dbReference type="PROSITE" id="PS50850">
    <property type="entry name" value="MFS"/>
    <property type="match status" value="1"/>
</dbReference>
<comment type="caution">
    <text evidence="10">The sequence shown here is derived from an EMBL/GenBank/DDBJ whole genome shotgun (WGS) entry which is preliminary data.</text>
</comment>
<feature type="transmembrane region" description="Helical" evidence="8">
    <location>
        <begin position="396"/>
        <end position="415"/>
    </location>
</feature>
<keyword evidence="4 8" id="KW-0812">Transmembrane</keyword>
<feature type="transmembrane region" description="Helical" evidence="8">
    <location>
        <begin position="216"/>
        <end position="234"/>
    </location>
</feature>
<dbReference type="GO" id="GO:0005886">
    <property type="term" value="C:plasma membrane"/>
    <property type="evidence" value="ECO:0007669"/>
    <property type="project" value="UniProtKB-SubCell"/>
</dbReference>
<evidence type="ECO:0000313" key="10">
    <source>
        <dbReference type="EMBL" id="RUQ98243.1"/>
    </source>
</evidence>
<keyword evidence="6 8" id="KW-0472">Membrane</keyword>
<reference evidence="10 11" key="1">
    <citation type="submission" date="2018-12" db="EMBL/GenBank/DDBJ databases">
        <authorList>
            <person name="Li F."/>
        </authorList>
    </citation>
    <scope>NUCLEOTIDE SEQUENCE [LARGE SCALE GENOMIC DNA]</scope>
    <source>
        <strain evidence="10 11">EGI 6500705</strain>
    </source>
</reference>
<dbReference type="EMBL" id="RZGZ01000004">
    <property type="protein sequence ID" value="RUQ98243.1"/>
    <property type="molecule type" value="Genomic_DNA"/>
</dbReference>
<keyword evidence="3" id="KW-1003">Cell membrane</keyword>
<feature type="transmembrane region" description="Helical" evidence="8">
    <location>
        <begin position="300"/>
        <end position="319"/>
    </location>
</feature>
<dbReference type="InterPro" id="IPR036259">
    <property type="entry name" value="MFS_trans_sf"/>
</dbReference>
<evidence type="ECO:0000256" key="7">
    <source>
        <dbReference type="SAM" id="MobiDB-lite"/>
    </source>
</evidence>
<keyword evidence="2" id="KW-0813">Transport</keyword>
<comment type="subcellular location">
    <subcellularLocation>
        <location evidence="1">Cell membrane</location>
        <topology evidence="1">Multi-pass membrane protein</topology>
    </subcellularLocation>
</comment>
<dbReference type="PANTHER" id="PTHR23513:SF6">
    <property type="entry name" value="MAJOR FACILITATOR SUPERFAMILY ASSOCIATED DOMAIN-CONTAINING PROTEIN"/>
    <property type="match status" value="1"/>
</dbReference>
<dbReference type="Gene3D" id="1.20.1250.20">
    <property type="entry name" value="MFS general substrate transporter like domains"/>
    <property type="match status" value="1"/>
</dbReference>
<dbReference type="GO" id="GO:0022857">
    <property type="term" value="F:transmembrane transporter activity"/>
    <property type="evidence" value="ECO:0007669"/>
    <property type="project" value="InterPro"/>
</dbReference>
<organism evidence="10 11">
    <name type="scientific">Labedella endophytica</name>
    <dbReference type="NCBI Taxonomy" id="1523160"/>
    <lineage>
        <taxon>Bacteria</taxon>
        <taxon>Bacillati</taxon>
        <taxon>Actinomycetota</taxon>
        <taxon>Actinomycetes</taxon>
        <taxon>Micrococcales</taxon>
        <taxon>Microbacteriaceae</taxon>
        <taxon>Labedella</taxon>
    </lineage>
</organism>
<gene>
    <name evidence="10" type="ORF">ELQ94_14625</name>
</gene>
<feature type="region of interest" description="Disordered" evidence="7">
    <location>
        <begin position="1"/>
        <end position="26"/>
    </location>
</feature>
<dbReference type="AlphaFoldDB" id="A0A3S0X8L3"/>
<evidence type="ECO:0000256" key="8">
    <source>
        <dbReference type="SAM" id="Phobius"/>
    </source>
</evidence>
<feature type="transmembrane region" description="Helical" evidence="8">
    <location>
        <begin position="421"/>
        <end position="439"/>
    </location>
</feature>
<feature type="transmembrane region" description="Helical" evidence="8">
    <location>
        <begin position="326"/>
        <end position="347"/>
    </location>
</feature>
<evidence type="ECO:0000256" key="1">
    <source>
        <dbReference type="ARBA" id="ARBA00004651"/>
    </source>
</evidence>
<accession>A0A3S0X8L3</accession>
<evidence type="ECO:0000313" key="11">
    <source>
        <dbReference type="Proteomes" id="UP000274909"/>
    </source>
</evidence>
<protein>
    <submittedName>
        <fullName evidence="10">MFS transporter</fullName>
    </submittedName>
</protein>
<feature type="transmembrane region" description="Helical" evidence="8">
    <location>
        <begin position="353"/>
        <end position="375"/>
    </location>
</feature>
<dbReference type="PANTHER" id="PTHR23513">
    <property type="entry name" value="INTEGRAL MEMBRANE EFFLUX PROTEIN-RELATED"/>
    <property type="match status" value="1"/>
</dbReference>
<feature type="compositionally biased region" description="Basic residues" evidence="7">
    <location>
        <begin position="15"/>
        <end position="24"/>
    </location>
</feature>
<feature type="transmembrane region" description="Helical" evidence="8">
    <location>
        <begin position="85"/>
        <end position="109"/>
    </location>
</feature>
<keyword evidence="5 8" id="KW-1133">Transmembrane helix</keyword>
<feature type="domain" description="Major facilitator superfamily (MFS) profile" evidence="9">
    <location>
        <begin position="266"/>
        <end position="460"/>
    </location>
</feature>
<dbReference type="OrthoDB" id="145388at2"/>
<dbReference type="InterPro" id="IPR010290">
    <property type="entry name" value="TM_effector"/>
</dbReference>
<evidence type="ECO:0000256" key="2">
    <source>
        <dbReference type="ARBA" id="ARBA00022448"/>
    </source>
</evidence>
<name>A0A3S0X8L3_9MICO</name>
<evidence type="ECO:0000256" key="6">
    <source>
        <dbReference type="ARBA" id="ARBA00023136"/>
    </source>
</evidence>